<evidence type="ECO:0000256" key="1">
    <source>
        <dbReference type="SAM" id="MobiDB-lite"/>
    </source>
</evidence>
<comment type="caution">
    <text evidence="2">The sequence shown here is derived from an EMBL/GenBank/DDBJ whole genome shotgun (WGS) entry which is preliminary data.</text>
</comment>
<feature type="region of interest" description="Disordered" evidence="1">
    <location>
        <begin position="133"/>
        <end position="181"/>
    </location>
</feature>
<evidence type="ECO:0000313" key="2">
    <source>
        <dbReference type="EMBL" id="KAL3803748.1"/>
    </source>
</evidence>
<name>A0ABD3QTI4_9STRA</name>
<gene>
    <name evidence="2" type="ORF">ACHAWO_003383</name>
</gene>
<reference evidence="2 3" key="1">
    <citation type="submission" date="2024-10" db="EMBL/GenBank/DDBJ databases">
        <title>Updated reference genomes for cyclostephanoid diatoms.</title>
        <authorList>
            <person name="Roberts W.R."/>
            <person name="Alverson A.J."/>
        </authorList>
    </citation>
    <scope>NUCLEOTIDE SEQUENCE [LARGE SCALE GENOMIC DNA]</scope>
    <source>
        <strain evidence="2 3">AJA010-31</strain>
    </source>
</reference>
<proteinExistence type="predicted"/>
<evidence type="ECO:0000313" key="3">
    <source>
        <dbReference type="Proteomes" id="UP001530400"/>
    </source>
</evidence>
<accession>A0ABD3QTI4</accession>
<sequence length="198" mass="22167">TSNAIALSITSRFSSERKKELPKAAADVWWKESASGALARLHQKKKGKNKVKAAVIQTYTVKTFTNQEPFQAIGEARFRMQAQRQAEGKWRRTEEGYQLEQLENKAVESVELNGRGDFNAKVVVVSQEDSYYVSSSKQKKRKHHSGHENEEEMESTQQASRDDSGSEIAGEQGAGIKTLHVKRHATGAAQNNLLSFKM</sequence>
<feature type="non-terminal residue" evidence="2">
    <location>
        <position position="1"/>
    </location>
</feature>
<dbReference type="EMBL" id="JALLPJ020000064">
    <property type="protein sequence ID" value="KAL3803748.1"/>
    <property type="molecule type" value="Genomic_DNA"/>
</dbReference>
<dbReference type="AlphaFoldDB" id="A0ABD3QTI4"/>
<keyword evidence="3" id="KW-1185">Reference proteome</keyword>
<protein>
    <submittedName>
        <fullName evidence="2">Uncharacterized protein</fullName>
    </submittedName>
</protein>
<dbReference type="Proteomes" id="UP001530400">
    <property type="component" value="Unassembled WGS sequence"/>
</dbReference>
<organism evidence="2 3">
    <name type="scientific">Cyclotella atomus</name>
    <dbReference type="NCBI Taxonomy" id="382360"/>
    <lineage>
        <taxon>Eukaryota</taxon>
        <taxon>Sar</taxon>
        <taxon>Stramenopiles</taxon>
        <taxon>Ochrophyta</taxon>
        <taxon>Bacillariophyta</taxon>
        <taxon>Coscinodiscophyceae</taxon>
        <taxon>Thalassiosirophycidae</taxon>
        <taxon>Stephanodiscales</taxon>
        <taxon>Stephanodiscaceae</taxon>
        <taxon>Cyclotella</taxon>
    </lineage>
</organism>